<evidence type="ECO:0000256" key="1">
    <source>
        <dbReference type="ARBA" id="ARBA00001052"/>
    </source>
</evidence>
<comment type="caution">
    <text evidence="6">The sequence shown here is derived from an EMBL/GenBank/DDBJ whole genome shotgun (WGS) entry which is preliminary data.</text>
</comment>
<reference evidence="6" key="1">
    <citation type="journal article" date="2015" name="Nature">
        <title>Complex archaea that bridge the gap between prokaryotes and eukaryotes.</title>
        <authorList>
            <person name="Spang A."/>
            <person name="Saw J.H."/>
            <person name="Jorgensen S.L."/>
            <person name="Zaremba-Niedzwiedzka K."/>
            <person name="Martijn J."/>
            <person name="Lind A.E."/>
            <person name="van Eijk R."/>
            <person name="Schleper C."/>
            <person name="Guy L."/>
            <person name="Ettema T.J."/>
        </authorList>
    </citation>
    <scope>NUCLEOTIDE SEQUENCE</scope>
</reference>
<dbReference type="AlphaFoldDB" id="A0A0F9IB95"/>
<dbReference type="EC" id="3.5.4.16" evidence="3"/>
<dbReference type="GO" id="GO:0003934">
    <property type="term" value="F:GTP cyclohydrolase I activity"/>
    <property type="evidence" value="ECO:0007669"/>
    <property type="project" value="UniProtKB-EC"/>
</dbReference>
<name>A0A0F9IB95_9ZZZZ</name>
<dbReference type="GO" id="GO:0006729">
    <property type="term" value="P:tetrahydrobiopterin biosynthetic process"/>
    <property type="evidence" value="ECO:0007669"/>
    <property type="project" value="TreeGrafter"/>
</dbReference>
<evidence type="ECO:0000256" key="3">
    <source>
        <dbReference type="ARBA" id="ARBA00012715"/>
    </source>
</evidence>
<dbReference type="InterPro" id="IPR043133">
    <property type="entry name" value="GTP-CH-I_C/QueF"/>
</dbReference>
<dbReference type="PANTHER" id="PTHR11109">
    <property type="entry name" value="GTP CYCLOHYDROLASE I"/>
    <property type="match status" value="1"/>
</dbReference>
<evidence type="ECO:0000256" key="2">
    <source>
        <dbReference type="ARBA" id="ARBA00005080"/>
    </source>
</evidence>
<dbReference type="GO" id="GO:0005737">
    <property type="term" value="C:cytoplasm"/>
    <property type="evidence" value="ECO:0007669"/>
    <property type="project" value="TreeGrafter"/>
</dbReference>
<dbReference type="Gene3D" id="3.30.1130.10">
    <property type="match status" value="1"/>
</dbReference>
<dbReference type="Pfam" id="PF01227">
    <property type="entry name" value="GTP_cyclohydroI"/>
    <property type="match status" value="1"/>
</dbReference>
<dbReference type="GO" id="GO:0005525">
    <property type="term" value="F:GTP binding"/>
    <property type="evidence" value="ECO:0007669"/>
    <property type="project" value="TreeGrafter"/>
</dbReference>
<organism evidence="6">
    <name type="scientific">marine sediment metagenome</name>
    <dbReference type="NCBI Taxonomy" id="412755"/>
    <lineage>
        <taxon>unclassified sequences</taxon>
        <taxon>metagenomes</taxon>
        <taxon>ecological metagenomes</taxon>
    </lineage>
</organism>
<accession>A0A0F9IB95</accession>
<dbReference type="InterPro" id="IPR020602">
    <property type="entry name" value="GTP_CycHdrlase_I_dom"/>
</dbReference>
<dbReference type="FunFam" id="3.30.1130.10:FF:000001">
    <property type="entry name" value="GTP cyclohydrolase 1"/>
    <property type="match status" value="1"/>
</dbReference>
<dbReference type="GO" id="GO:0046654">
    <property type="term" value="P:tetrahydrofolate biosynthetic process"/>
    <property type="evidence" value="ECO:0007669"/>
    <property type="project" value="InterPro"/>
</dbReference>
<dbReference type="UniPathway" id="UPA00848">
    <property type="reaction ID" value="UER00151"/>
</dbReference>
<sequence>MTTTKINMAAAVTSIRKALTALGYDVSNPHMVDTPRRVAGVWLAFAPTEVVAFDFTTFEDSKVNQIVLAMDIEVAGLCPHHLLPWKGKAHVAYLPNKRIAGISKLVRTAQWASRRAEVQENVGNLIADLLEEKLEPMGIAVIIEAAHDCVACRGAQDAGITFVTSVMRGVFFTNPIARDELMSLVNMRRADK</sequence>
<evidence type="ECO:0000259" key="5">
    <source>
        <dbReference type="Pfam" id="PF01227"/>
    </source>
</evidence>
<gene>
    <name evidence="6" type="ORF">LCGC14_1602190</name>
</gene>
<evidence type="ECO:0000313" key="6">
    <source>
        <dbReference type="EMBL" id="KKM24727.1"/>
    </source>
</evidence>
<feature type="domain" description="GTP cyclohydrolase I" evidence="5">
    <location>
        <begin position="14"/>
        <end position="185"/>
    </location>
</feature>
<dbReference type="InterPro" id="IPR043134">
    <property type="entry name" value="GTP-CH-I_N"/>
</dbReference>
<dbReference type="PANTHER" id="PTHR11109:SF7">
    <property type="entry name" value="GTP CYCLOHYDROLASE 1"/>
    <property type="match status" value="1"/>
</dbReference>
<dbReference type="NCBIfam" id="NF006826">
    <property type="entry name" value="PRK09347.1-3"/>
    <property type="match status" value="1"/>
</dbReference>
<evidence type="ECO:0000256" key="4">
    <source>
        <dbReference type="ARBA" id="ARBA00022801"/>
    </source>
</evidence>
<comment type="catalytic activity">
    <reaction evidence="1">
        <text>GTP + H2O = 7,8-dihydroneopterin 3'-triphosphate + formate + H(+)</text>
        <dbReference type="Rhea" id="RHEA:17473"/>
        <dbReference type="ChEBI" id="CHEBI:15377"/>
        <dbReference type="ChEBI" id="CHEBI:15378"/>
        <dbReference type="ChEBI" id="CHEBI:15740"/>
        <dbReference type="ChEBI" id="CHEBI:37565"/>
        <dbReference type="ChEBI" id="CHEBI:58462"/>
        <dbReference type="EC" id="3.5.4.16"/>
    </reaction>
</comment>
<protein>
    <recommendedName>
        <fullName evidence="3">GTP cyclohydrolase I</fullName>
        <ecNumber evidence="3">3.5.4.16</ecNumber>
    </recommendedName>
</protein>
<dbReference type="EMBL" id="LAZR01012863">
    <property type="protein sequence ID" value="KKM24727.1"/>
    <property type="molecule type" value="Genomic_DNA"/>
</dbReference>
<comment type="pathway">
    <text evidence="2">Cofactor biosynthesis; 7,8-dihydroneopterin triphosphate biosynthesis; 7,8-dihydroneopterin triphosphate from GTP: step 1/1.</text>
</comment>
<keyword evidence="4" id="KW-0378">Hydrolase</keyword>
<dbReference type="GO" id="GO:0008270">
    <property type="term" value="F:zinc ion binding"/>
    <property type="evidence" value="ECO:0007669"/>
    <property type="project" value="TreeGrafter"/>
</dbReference>
<dbReference type="SUPFAM" id="SSF55620">
    <property type="entry name" value="Tetrahydrobiopterin biosynthesis enzymes-like"/>
    <property type="match status" value="1"/>
</dbReference>
<proteinExistence type="predicted"/>
<dbReference type="InterPro" id="IPR001474">
    <property type="entry name" value="GTP_CycHdrlase_I"/>
</dbReference>
<dbReference type="Gene3D" id="1.10.286.10">
    <property type="match status" value="1"/>
</dbReference>